<comment type="caution">
    <text evidence="1">The sequence shown here is derived from an EMBL/GenBank/DDBJ whole genome shotgun (WGS) entry which is preliminary data.</text>
</comment>
<feature type="non-terminal residue" evidence="1">
    <location>
        <position position="1"/>
    </location>
</feature>
<protein>
    <submittedName>
        <fullName evidence="1">Uncharacterized protein</fullName>
    </submittedName>
</protein>
<dbReference type="AlphaFoldDB" id="X1J130"/>
<reference evidence="1" key="1">
    <citation type="journal article" date="2014" name="Front. Microbiol.">
        <title>High frequency of phylogenetically diverse reductive dehalogenase-homologous genes in deep subseafloor sedimentary metagenomes.</title>
        <authorList>
            <person name="Kawai M."/>
            <person name="Futagami T."/>
            <person name="Toyoda A."/>
            <person name="Takaki Y."/>
            <person name="Nishi S."/>
            <person name="Hori S."/>
            <person name="Arai W."/>
            <person name="Tsubouchi T."/>
            <person name="Morono Y."/>
            <person name="Uchiyama I."/>
            <person name="Ito T."/>
            <person name="Fujiyama A."/>
            <person name="Inagaki F."/>
            <person name="Takami H."/>
        </authorList>
    </citation>
    <scope>NUCLEOTIDE SEQUENCE</scope>
    <source>
        <strain evidence="1">Expedition CK06-06</strain>
    </source>
</reference>
<evidence type="ECO:0000313" key="1">
    <source>
        <dbReference type="EMBL" id="GAH63463.1"/>
    </source>
</evidence>
<gene>
    <name evidence="1" type="ORF">S03H2_54012</name>
</gene>
<organism evidence="1">
    <name type="scientific">marine sediment metagenome</name>
    <dbReference type="NCBI Taxonomy" id="412755"/>
    <lineage>
        <taxon>unclassified sequences</taxon>
        <taxon>metagenomes</taxon>
        <taxon>ecological metagenomes</taxon>
    </lineage>
</organism>
<dbReference type="EMBL" id="BARU01034405">
    <property type="protein sequence ID" value="GAH63463.1"/>
    <property type="molecule type" value="Genomic_DNA"/>
</dbReference>
<accession>X1J130</accession>
<proteinExistence type="predicted"/>
<name>X1J130_9ZZZZ</name>
<sequence>NIQSEQVGYLCVDCFFDETVSFNIQDKDGNIWIFHYKGGKSAGSFIIVDEKNNIELRVVFHLTKLGEPWETTNLAGGEFRIGEKRITVDCESRAGFFRCYLRFNVSIT</sequence>